<accession>A0A4Z1C2J6</accession>
<feature type="compositionally biased region" description="Basic and acidic residues" evidence="1">
    <location>
        <begin position="238"/>
        <end position="252"/>
    </location>
</feature>
<dbReference type="AlphaFoldDB" id="A0A4Z1C2J6"/>
<feature type="region of interest" description="Disordered" evidence="1">
    <location>
        <begin position="186"/>
        <end position="271"/>
    </location>
</feature>
<dbReference type="OrthoDB" id="2972467at2"/>
<dbReference type="RefSeq" id="WP_135833876.1">
    <property type="nucleotide sequence ID" value="NZ_CAUQWU010000001.1"/>
</dbReference>
<name>A0A4Z1C2J6_9FLAO</name>
<feature type="compositionally biased region" description="Basic and acidic residues" evidence="1">
    <location>
        <begin position="208"/>
        <end position="219"/>
    </location>
</feature>
<evidence type="ECO:0000313" key="2">
    <source>
        <dbReference type="EMBL" id="TGN30005.1"/>
    </source>
</evidence>
<dbReference type="InterPro" id="IPR022385">
    <property type="entry name" value="Rhs_assc_core"/>
</dbReference>
<comment type="caution">
    <text evidence="2">The sequence shown here is derived from an EMBL/GenBank/DDBJ whole genome shotgun (WGS) entry which is preliminary data.</text>
</comment>
<organism evidence="2 3">
    <name type="scientific">Empedobacter tilapiae</name>
    <dbReference type="NCBI Taxonomy" id="2491114"/>
    <lineage>
        <taxon>Bacteria</taxon>
        <taxon>Pseudomonadati</taxon>
        <taxon>Bacteroidota</taxon>
        <taxon>Flavobacteriia</taxon>
        <taxon>Flavobacteriales</taxon>
        <taxon>Weeksellaceae</taxon>
        <taxon>Empedobacter</taxon>
    </lineage>
</organism>
<feature type="compositionally biased region" description="Low complexity" evidence="1">
    <location>
        <begin position="223"/>
        <end position="233"/>
    </location>
</feature>
<proteinExistence type="predicted"/>
<gene>
    <name evidence="2" type="ORF">E4J94_00030</name>
</gene>
<protein>
    <submittedName>
        <fullName evidence="2">RHS repeat-associated core domain-containing protein</fullName>
    </submittedName>
</protein>
<dbReference type="Proteomes" id="UP000297998">
    <property type="component" value="Unassembled WGS sequence"/>
</dbReference>
<sequence length="303" mass="34047">MEENNYYPFGLKHSGYNNTNLANANYKYKYNGKELQDELGLGWHDYGWRNYDASIGRWLTPDPLFNDLRTSIDFDQEDEDDDEIDMLEAFANKSEVGNGVFNPNNLNPYSYGYNNPVIYDDPDGKCPVCIGIFLLFGGGVAIAPTGNSGDAQKVQTAKDFQRDMMFVAATGRGGNASTTVTTVAGVTNKYGGSNNNSNKKSNTANTSREARRETMRREGIPTSQQPKSQSKNSSGREYTYEVPKKGGGKEIKSVQQQTMDRSHKEQPHWEAGTVKTVNDNIRMNNYNRPKLINKKSKVDYYKK</sequence>
<dbReference type="InterPro" id="IPR050708">
    <property type="entry name" value="T6SS_VgrG/RHS"/>
</dbReference>
<keyword evidence="3" id="KW-1185">Reference proteome</keyword>
<evidence type="ECO:0000256" key="1">
    <source>
        <dbReference type="SAM" id="MobiDB-lite"/>
    </source>
</evidence>
<dbReference type="PANTHER" id="PTHR32305:SF15">
    <property type="entry name" value="PROTEIN RHSA-RELATED"/>
    <property type="match status" value="1"/>
</dbReference>
<reference evidence="2 3" key="1">
    <citation type="submission" date="2019-03" db="EMBL/GenBank/DDBJ databases">
        <title>Empedobacter tilapiae sp. nov., isolated from an intestine of Nile tilapia Oreochromis niloticus.</title>
        <authorList>
            <person name="Kim Y.-O."/>
            <person name="Yoon J.-H."/>
        </authorList>
    </citation>
    <scope>NUCLEOTIDE SEQUENCE [LARGE SCALE GENOMIC DNA]</scope>
    <source>
        <strain evidence="2 3">MRS2</strain>
    </source>
</reference>
<dbReference type="Gene3D" id="2.180.10.10">
    <property type="entry name" value="RHS repeat-associated core"/>
    <property type="match status" value="1"/>
</dbReference>
<dbReference type="PANTHER" id="PTHR32305">
    <property type="match status" value="1"/>
</dbReference>
<feature type="compositionally biased region" description="Low complexity" evidence="1">
    <location>
        <begin position="186"/>
        <end position="207"/>
    </location>
</feature>
<dbReference type="NCBIfam" id="TIGR03696">
    <property type="entry name" value="Rhs_assc_core"/>
    <property type="match status" value="1"/>
</dbReference>
<dbReference type="EMBL" id="SRPE01000001">
    <property type="protein sequence ID" value="TGN30005.1"/>
    <property type="molecule type" value="Genomic_DNA"/>
</dbReference>
<evidence type="ECO:0000313" key="3">
    <source>
        <dbReference type="Proteomes" id="UP000297998"/>
    </source>
</evidence>